<accession>A0AA37SLU5</accession>
<evidence type="ECO:0000313" key="3">
    <source>
        <dbReference type="Proteomes" id="UP001156666"/>
    </source>
</evidence>
<organism evidence="2 3">
    <name type="scientific">Portibacter lacus</name>
    <dbReference type="NCBI Taxonomy" id="1099794"/>
    <lineage>
        <taxon>Bacteria</taxon>
        <taxon>Pseudomonadati</taxon>
        <taxon>Bacteroidota</taxon>
        <taxon>Saprospiria</taxon>
        <taxon>Saprospirales</taxon>
        <taxon>Haliscomenobacteraceae</taxon>
        <taxon>Portibacter</taxon>
    </lineage>
</organism>
<feature type="region of interest" description="Disordered" evidence="1">
    <location>
        <begin position="21"/>
        <end position="42"/>
    </location>
</feature>
<dbReference type="EMBL" id="BSOH01000007">
    <property type="protein sequence ID" value="GLR16771.1"/>
    <property type="molecule type" value="Genomic_DNA"/>
</dbReference>
<reference evidence="2" key="1">
    <citation type="journal article" date="2014" name="Int. J. Syst. Evol. Microbiol.">
        <title>Complete genome sequence of Corynebacterium casei LMG S-19264T (=DSM 44701T), isolated from a smear-ripened cheese.</title>
        <authorList>
            <consortium name="US DOE Joint Genome Institute (JGI-PGF)"/>
            <person name="Walter F."/>
            <person name="Albersmeier A."/>
            <person name="Kalinowski J."/>
            <person name="Ruckert C."/>
        </authorList>
    </citation>
    <scope>NUCLEOTIDE SEQUENCE</scope>
    <source>
        <strain evidence="2">NBRC 108769</strain>
    </source>
</reference>
<dbReference type="AlphaFoldDB" id="A0AA37SLU5"/>
<keyword evidence="3" id="KW-1185">Reference proteome</keyword>
<evidence type="ECO:0000313" key="2">
    <source>
        <dbReference type="EMBL" id="GLR16771.1"/>
    </source>
</evidence>
<feature type="compositionally biased region" description="Low complexity" evidence="1">
    <location>
        <begin position="30"/>
        <end position="42"/>
    </location>
</feature>
<proteinExistence type="predicted"/>
<sequence length="294" mass="31968">MRYILALLIFGIISCSPKQKDNSNIANPAETPETTTTDPSSDWENVKVSELKEIGYYPAFLPSGNEIIFSTSNYQGLYLYNLKDQSKTELTTARGAGYNPQIKDESILYEVKSKTTSYESIDLNSKKSNVLADVEGGSLKAYASKASSGPVAVVASDLNSIDLYKNGKVIKSISPAGYKNIVNATVSPNGENILLEVSGKGGFIVDLDGKLTHNLGDLDKPSWINDNEILYAKIKDDGMKTTGGEIFIKNISTQKEYRISSEFKGILENPKSNSEGDQVIANTPDGKIILISKN</sequence>
<dbReference type="PROSITE" id="PS51257">
    <property type="entry name" value="PROKAR_LIPOPROTEIN"/>
    <property type="match status" value="1"/>
</dbReference>
<protein>
    <submittedName>
        <fullName evidence="2">Uncharacterized protein</fullName>
    </submittedName>
</protein>
<reference evidence="2" key="2">
    <citation type="submission" date="2023-01" db="EMBL/GenBank/DDBJ databases">
        <title>Draft genome sequence of Portibacter lacus strain NBRC 108769.</title>
        <authorList>
            <person name="Sun Q."/>
            <person name="Mori K."/>
        </authorList>
    </citation>
    <scope>NUCLEOTIDE SEQUENCE</scope>
    <source>
        <strain evidence="2">NBRC 108769</strain>
    </source>
</reference>
<evidence type="ECO:0000256" key="1">
    <source>
        <dbReference type="SAM" id="MobiDB-lite"/>
    </source>
</evidence>
<dbReference type="Proteomes" id="UP001156666">
    <property type="component" value="Unassembled WGS sequence"/>
</dbReference>
<gene>
    <name evidence="2" type="ORF">GCM10007940_13860</name>
</gene>
<comment type="caution">
    <text evidence="2">The sequence shown here is derived from an EMBL/GenBank/DDBJ whole genome shotgun (WGS) entry which is preliminary data.</text>
</comment>
<dbReference type="SUPFAM" id="SSF82171">
    <property type="entry name" value="DPP6 N-terminal domain-like"/>
    <property type="match status" value="1"/>
</dbReference>
<name>A0AA37SLU5_9BACT</name>
<dbReference type="RefSeq" id="WP_235291042.1">
    <property type="nucleotide sequence ID" value="NZ_BSOH01000007.1"/>
</dbReference>